<sequence>MLYDIHMHSTITVLIRQSRTTRQSTKAPIWSARIDSTSRTCAFSKMVTDFEDDNDAMTRGGPRACSILTIHQWRMTTQPAARRHNGQPPRLLTPEGVPRRARYA</sequence>
<dbReference type="Proteomes" id="UP000887013">
    <property type="component" value="Unassembled WGS sequence"/>
</dbReference>
<dbReference type="EMBL" id="BMAW01126019">
    <property type="protein sequence ID" value="GFU15005.1"/>
    <property type="molecule type" value="Genomic_DNA"/>
</dbReference>
<gene>
    <name evidence="2" type="ORF">NPIL_426761</name>
</gene>
<feature type="region of interest" description="Disordered" evidence="1">
    <location>
        <begin position="78"/>
        <end position="104"/>
    </location>
</feature>
<proteinExistence type="predicted"/>
<comment type="caution">
    <text evidence="2">The sequence shown here is derived from an EMBL/GenBank/DDBJ whole genome shotgun (WGS) entry which is preliminary data.</text>
</comment>
<name>A0A8X6QI83_NEPPI</name>
<accession>A0A8X6QI83</accession>
<dbReference type="AlphaFoldDB" id="A0A8X6QI83"/>
<evidence type="ECO:0000313" key="3">
    <source>
        <dbReference type="Proteomes" id="UP000887013"/>
    </source>
</evidence>
<evidence type="ECO:0000313" key="2">
    <source>
        <dbReference type="EMBL" id="GFU15005.1"/>
    </source>
</evidence>
<evidence type="ECO:0000256" key="1">
    <source>
        <dbReference type="SAM" id="MobiDB-lite"/>
    </source>
</evidence>
<keyword evidence="3" id="KW-1185">Reference proteome</keyword>
<organism evidence="2 3">
    <name type="scientific">Nephila pilipes</name>
    <name type="common">Giant wood spider</name>
    <name type="synonym">Nephila maculata</name>
    <dbReference type="NCBI Taxonomy" id="299642"/>
    <lineage>
        <taxon>Eukaryota</taxon>
        <taxon>Metazoa</taxon>
        <taxon>Ecdysozoa</taxon>
        <taxon>Arthropoda</taxon>
        <taxon>Chelicerata</taxon>
        <taxon>Arachnida</taxon>
        <taxon>Araneae</taxon>
        <taxon>Araneomorphae</taxon>
        <taxon>Entelegynae</taxon>
        <taxon>Araneoidea</taxon>
        <taxon>Nephilidae</taxon>
        <taxon>Nephila</taxon>
    </lineage>
</organism>
<reference evidence="2" key="1">
    <citation type="submission" date="2020-08" db="EMBL/GenBank/DDBJ databases">
        <title>Multicomponent nature underlies the extraordinary mechanical properties of spider dragline silk.</title>
        <authorList>
            <person name="Kono N."/>
            <person name="Nakamura H."/>
            <person name="Mori M."/>
            <person name="Yoshida Y."/>
            <person name="Ohtoshi R."/>
            <person name="Malay A.D."/>
            <person name="Moran D.A.P."/>
            <person name="Tomita M."/>
            <person name="Numata K."/>
            <person name="Arakawa K."/>
        </authorList>
    </citation>
    <scope>NUCLEOTIDE SEQUENCE</scope>
</reference>
<protein>
    <submittedName>
        <fullName evidence="2">Uncharacterized protein</fullName>
    </submittedName>
</protein>